<dbReference type="Proteomes" id="UP001221142">
    <property type="component" value="Unassembled WGS sequence"/>
</dbReference>
<protein>
    <submittedName>
        <fullName evidence="1">Uncharacterized protein</fullName>
    </submittedName>
</protein>
<reference evidence="1" key="1">
    <citation type="submission" date="2023-03" db="EMBL/GenBank/DDBJ databases">
        <title>Massive genome expansion in bonnet fungi (Mycena s.s.) driven by repeated elements and novel gene families across ecological guilds.</title>
        <authorList>
            <consortium name="Lawrence Berkeley National Laboratory"/>
            <person name="Harder C.B."/>
            <person name="Miyauchi S."/>
            <person name="Viragh M."/>
            <person name="Kuo A."/>
            <person name="Thoen E."/>
            <person name="Andreopoulos B."/>
            <person name="Lu D."/>
            <person name="Skrede I."/>
            <person name="Drula E."/>
            <person name="Henrissat B."/>
            <person name="Morin E."/>
            <person name="Kohler A."/>
            <person name="Barry K."/>
            <person name="LaButti K."/>
            <person name="Morin E."/>
            <person name="Salamov A."/>
            <person name="Lipzen A."/>
            <person name="Mereny Z."/>
            <person name="Hegedus B."/>
            <person name="Baldrian P."/>
            <person name="Stursova M."/>
            <person name="Weitz H."/>
            <person name="Taylor A."/>
            <person name="Grigoriev I.V."/>
            <person name="Nagy L.G."/>
            <person name="Martin F."/>
            <person name="Kauserud H."/>
        </authorList>
    </citation>
    <scope>NUCLEOTIDE SEQUENCE</scope>
    <source>
        <strain evidence="1">9284</strain>
    </source>
</reference>
<sequence>MYPGFESAGAYPGPRFGYSVAGSTDGVKGTRRSRSVHSMVAETQPKRQDWEASKSKRKFNRLGCASAVDLLIQPPRSYHTSRFSKHHAHLVPLFKSLGASEKSFSKNLERPHQQIGEILLIPAETMSLGDLEPQKPELPRSVEWYYEVYQVVPHQVNWIGHPRRDYDHCCVYIKIHQPKAANHRLLLPVHHHTHALPCVASPNHPRPSGQVLLPKPHPSSLPQAIKAPVTWKTEDCRG</sequence>
<dbReference type="EMBL" id="JARKIF010000008">
    <property type="protein sequence ID" value="KAJ7633131.1"/>
    <property type="molecule type" value="Genomic_DNA"/>
</dbReference>
<organism evidence="1 2">
    <name type="scientific">Roridomyces roridus</name>
    <dbReference type="NCBI Taxonomy" id="1738132"/>
    <lineage>
        <taxon>Eukaryota</taxon>
        <taxon>Fungi</taxon>
        <taxon>Dikarya</taxon>
        <taxon>Basidiomycota</taxon>
        <taxon>Agaricomycotina</taxon>
        <taxon>Agaricomycetes</taxon>
        <taxon>Agaricomycetidae</taxon>
        <taxon>Agaricales</taxon>
        <taxon>Marasmiineae</taxon>
        <taxon>Mycenaceae</taxon>
        <taxon>Roridomyces</taxon>
    </lineage>
</organism>
<evidence type="ECO:0000313" key="1">
    <source>
        <dbReference type="EMBL" id="KAJ7633131.1"/>
    </source>
</evidence>
<comment type="caution">
    <text evidence="1">The sequence shown here is derived from an EMBL/GenBank/DDBJ whole genome shotgun (WGS) entry which is preliminary data.</text>
</comment>
<proteinExistence type="predicted"/>
<keyword evidence="2" id="KW-1185">Reference proteome</keyword>
<dbReference type="AlphaFoldDB" id="A0AAD7BXG2"/>
<evidence type="ECO:0000313" key="2">
    <source>
        <dbReference type="Proteomes" id="UP001221142"/>
    </source>
</evidence>
<gene>
    <name evidence="1" type="ORF">FB45DRAFT_1003294</name>
</gene>
<accession>A0AAD7BXG2</accession>
<name>A0AAD7BXG2_9AGAR</name>